<comment type="caution">
    <text evidence="2">The sequence shown here is derived from an EMBL/GenBank/DDBJ whole genome shotgun (WGS) entry which is preliminary data.</text>
</comment>
<dbReference type="AlphaFoldDB" id="A0AAN9QC71"/>
<protein>
    <submittedName>
        <fullName evidence="2">Uncharacterized protein</fullName>
    </submittedName>
</protein>
<evidence type="ECO:0000313" key="2">
    <source>
        <dbReference type="EMBL" id="KAK7329946.1"/>
    </source>
</evidence>
<dbReference type="EMBL" id="JAYMYQ010000005">
    <property type="protein sequence ID" value="KAK7329946.1"/>
    <property type="molecule type" value="Genomic_DNA"/>
</dbReference>
<proteinExistence type="predicted"/>
<evidence type="ECO:0000256" key="1">
    <source>
        <dbReference type="SAM" id="MobiDB-lite"/>
    </source>
</evidence>
<name>A0AAN9QC71_CANGL</name>
<reference evidence="2 3" key="1">
    <citation type="submission" date="2024-01" db="EMBL/GenBank/DDBJ databases">
        <title>The genomes of 5 underutilized Papilionoideae crops provide insights into root nodulation and disease resistanc.</title>
        <authorList>
            <person name="Jiang F."/>
        </authorList>
    </citation>
    <scope>NUCLEOTIDE SEQUENCE [LARGE SCALE GENOMIC DNA]</scope>
    <source>
        <strain evidence="2">LVBAO_FW01</strain>
        <tissue evidence="2">Leaves</tissue>
    </source>
</reference>
<accession>A0AAN9QC71</accession>
<sequence>MMVKNYFMITINHRNIHTHTDLHNFLDVDGPKKPSPEKKETCNLFQRRLTERAHSHERIKQNKREKAIH</sequence>
<dbReference type="Proteomes" id="UP001367508">
    <property type="component" value="Unassembled WGS sequence"/>
</dbReference>
<keyword evidence="3" id="KW-1185">Reference proteome</keyword>
<feature type="region of interest" description="Disordered" evidence="1">
    <location>
        <begin position="49"/>
        <end position="69"/>
    </location>
</feature>
<organism evidence="2 3">
    <name type="scientific">Canavalia gladiata</name>
    <name type="common">Sword bean</name>
    <name type="synonym">Dolichos gladiatus</name>
    <dbReference type="NCBI Taxonomy" id="3824"/>
    <lineage>
        <taxon>Eukaryota</taxon>
        <taxon>Viridiplantae</taxon>
        <taxon>Streptophyta</taxon>
        <taxon>Embryophyta</taxon>
        <taxon>Tracheophyta</taxon>
        <taxon>Spermatophyta</taxon>
        <taxon>Magnoliopsida</taxon>
        <taxon>eudicotyledons</taxon>
        <taxon>Gunneridae</taxon>
        <taxon>Pentapetalae</taxon>
        <taxon>rosids</taxon>
        <taxon>fabids</taxon>
        <taxon>Fabales</taxon>
        <taxon>Fabaceae</taxon>
        <taxon>Papilionoideae</taxon>
        <taxon>50 kb inversion clade</taxon>
        <taxon>NPAAA clade</taxon>
        <taxon>indigoferoid/millettioid clade</taxon>
        <taxon>Phaseoleae</taxon>
        <taxon>Canavalia</taxon>
    </lineage>
</organism>
<gene>
    <name evidence="2" type="ORF">VNO77_24128</name>
</gene>
<evidence type="ECO:0000313" key="3">
    <source>
        <dbReference type="Proteomes" id="UP001367508"/>
    </source>
</evidence>